<evidence type="ECO:0000256" key="1">
    <source>
        <dbReference type="SAM" id="SignalP"/>
    </source>
</evidence>
<dbReference type="GeneTree" id="ENSGT00390000012586"/>
<name>A0A2J8N1F6_PANTR</name>
<dbReference type="GeneID" id="740016"/>
<dbReference type="Ensembl" id="ENSPTRT00000102342.1">
    <property type="protein sequence ID" value="ENSPTRP00000063323.1"/>
    <property type="gene ID" value="ENSPTRG00000004448.5"/>
</dbReference>
<dbReference type="EMBL" id="AACZ04006708">
    <property type="status" value="NOT_ANNOTATED_CDS"/>
    <property type="molecule type" value="Genomic_DNA"/>
</dbReference>
<protein>
    <submittedName>
        <fullName evidence="3">Prostate and testis expressed 1</fullName>
    </submittedName>
</protein>
<dbReference type="CTD" id="160065"/>
<keyword evidence="1" id="KW-0732">Signal</keyword>
<reference evidence="3 4" key="1">
    <citation type="journal article" date="2005" name="Nature">
        <title>Initial sequence of the chimpanzee genome and comparison with the human genome.</title>
        <authorList>
            <consortium name="Chimpanzee sequencing and analysis consortium"/>
        </authorList>
    </citation>
    <scope>NUCLEOTIDE SEQUENCE [LARGE SCALE GENOMIC DNA]</scope>
</reference>
<evidence type="ECO:0000313" key="5">
    <source>
        <dbReference type="VGNC" id="VGNC:3241"/>
    </source>
</evidence>
<reference evidence="3" key="3">
    <citation type="submission" date="2025-09" db="UniProtKB">
        <authorList>
            <consortium name="Ensembl"/>
        </authorList>
    </citation>
    <scope>IDENTIFICATION</scope>
</reference>
<dbReference type="InParanoid" id="A0A2J8N1F6"/>
<feature type="chain" id="PRO_5015082571" evidence="1">
    <location>
        <begin position="22"/>
        <end position="126"/>
    </location>
</feature>
<feature type="signal peptide" evidence="1">
    <location>
        <begin position="1"/>
        <end position="21"/>
    </location>
</feature>
<dbReference type="CDD" id="cd23577">
    <property type="entry name" value="TFP_LU_ECD_PATE1"/>
    <property type="match status" value="1"/>
</dbReference>
<feature type="domain" description="UPAR/Ly6" evidence="2">
    <location>
        <begin position="46"/>
        <end position="124"/>
    </location>
</feature>
<proteinExistence type="predicted"/>
<dbReference type="PaxDb" id="9598-ENSPTRP00000007599"/>
<accession>A0A2J8N1F6</accession>
<evidence type="ECO:0000313" key="4">
    <source>
        <dbReference type="Proteomes" id="UP000002277"/>
    </source>
</evidence>
<evidence type="ECO:0000259" key="2">
    <source>
        <dbReference type="Pfam" id="PF00021"/>
    </source>
</evidence>
<dbReference type="VGNC" id="VGNC:3241">
    <property type="gene designation" value="PATE1"/>
</dbReference>
<dbReference type="InterPro" id="IPR016054">
    <property type="entry name" value="LY6_UPA_recep-like"/>
</dbReference>
<dbReference type="Proteomes" id="UP000002277">
    <property type="component" value="Chromosome 11"/>
</dbReference>
<sequence length="126" mass="14253">MDKSLLLELPILLCCFRALSGSLSLRNDAVNEIVAVKNNFPVIEIVQCRMCHLQFPGEKCSRGRGICTATTEEACMVGRMFKRDGNPWLTFMGCLKNCADVKGIRWSVYLVNFRCCRSHDLCNEDL</sequence>
<reference evidence="3" key="2">
    <citation type="submission" date="2025-08" db="UniProtKB">
        <authorList>
            <consortium name="Ensembl"/>
        </authorList>
    </citation>
    <scope>IDENTIFICATION</scope>
</reference>
<dbReference type="FunCoup" id="A0A2J8N1F6">
    <property type="interactions" value="376"/>
</dbReference>
<evidence type="ECO:0000313" key="3">
    <source>
        <dbReference type="Ensembl" id="ENSPTRP00000063323.1"/>
    </source>
</evidence>
<dbReference type="GO" id="GO:0030548">
    <property type="term" value="F:acetylcholine receptor regulator activity"/>
    <property type="evidence" value="ECO:0007669"/>
    <property type="project" value="Ensembl"/>
</dbReference>
<dbReference type="AlphaFoldDB" id="A0A2J8N1F6"/>
<dbReference type="KEGG" id="ptr:740016"/>
<organism evidence="3 4">
    <name type="scientific">Pan troglodytes</name>
    <name type="common">Chimpanzee</name>
    <dbReference type="NCBI Taxonomy" id="9598"/>
    <lineage>
        <taxon>Eukaryota</taxon>
        <taxon>Metazoa</taxon>
        <taxon>Chordata</taxon>
        <taxon>Craniata</taxon>
        <taxon>Vertebrata</taxon>
        <taxon>Euteleostomi</taxon>
        <taxon>Mammalia</taxon>
        <taxon>Eutheria</taxon>
        <taxon>Euarchontoglires</taxon>
        <taxon>Primates</taxon>
        <taxon>Haplorrhini</taxon>
        <taxon>Catarrhini</taxon>
        <taxon>Hominidae</taxon>
        <taxon>Pan</taxon>
    </lineage>
</organism>
<gene>
    <name evidence="3 5" type="primary">PATE1</name>
</gene>
<dbReference type="Pfam" id="PF00021">
    <property type="entry name" value="UPAR_LY6"/>
    <property type="match status" value="1"/>
</dbReference>
<keyword evidence="4" id="KW-1185">Reference proteome</keyword>
<accession>A0A2I3RFB2</accession>
<dbReference type="RefSeq" id="XP_054517684.1">
    <property type="nucleotide sequence ID" value="XM_054661709.1"/>
</dbReference>
<dbReference type="STRING" id="9598.ENSPTRP00000063323"/>